<evidence type="ECO:0000313" key="2">
    <source>
        <dbReference type="EMBL" id="KAK2948473.1"/>
    </source>
</evidence>
<organism evidence="2 3">
    <name type="scientific">Blattamonas nauphoetae</name>
    <dbReference type="NCBI Taxonomy" id="2049346"/>
    <lineage>
        <taxon>Eukaryota</taxon>
        <taxon>Metamonada</taxon>
        <taxon>Preaxostyla</taxon>
        <taxon>Oxymonadida</taxon>
        <taxon>Blattamonas</taxon>
    </lineage>
</organism>
<gene>
    <name evidence="2" type="ORF">BLNAU_16638</name>
</gene>
<sequence length="118" mass="13678">MLAAVWHSEGEHGRTDEGVSCSSRSPKRFAFLRTSGSACGTLEQTPHFCCDAHVLHRSVSNRHTRHERWMHQPLRPRHSFVNRPSQSRRLSFAARPDVGEREVRYLILHNRPQNDRAE</sequence>
<name>A0ABQ9X863_9EUKA</name>
<reference evidence="2 3" key="1">
    <citation type="journal article" date="2022" name="bioRxiv">
        <title>Genomics of Preaxostyla Flagellates Illuminates Evolutionary Transitions and the Path Towards Mitochondrial Loss.</title>
        <authorList>
            <person name="Novak L.V.F."/>
            <person name="Treitli S.C."/>
            <person name="Pyrih J."/>
            <person name="Halakuc P."/>
            <person name="Pipaliya S.V."/>
            <person name="Vacek V."/>
            <person name="Brzon O."/>
            <person name="Soukal P."/>
            <person name="Eme L."/>
            <person name="Dacks J.B."/>
            <person name="Karnkowska A."/>
            <person name="Elias M."/>
            <person name="Hampl V."/>
        </authorList>
    </citation>
    <scope>NUCLEOTIDE SEQUENCE [LARGE SCALE GENOMIC DNA]</scope>
    <source>
        <strain evidence="2">NAU3</strain>
        <tissue evidence="2">Gut</tissue>
    </source>
</reference>
<feature type="compositionally biased region" description="Basic and acidic residues" evidence="1">
    <location>
        <begin position="8"/>
        <end position="17"/>
    </location>
</feature>
<protein>
    <submittedName>
        <fullName evidence="2">Uncharacterized protein</fullName>
    </submittedName>
</protein>
<proteinExistence type="predicted"/>
<dbReference type="Proteomes" id="UP001281761">
    <property type="component" value="Unassembled WGS sequence"/>
</dbReference>
<feature type="region of interest" description="Disordered" evidence="1">
    <location>
        <begin position="1"/>
        <end position="23"/>
    </location>
</feature>
<dbReference type="EMBL" id="JARBJD010000176">
    <property type="protein sequence ID" value="KAK2948473.1"/>
    <property type="molecule type" value="Genomic_DNA"/>
</dbReference>
<keyword evidence="3" id="KW-1185">Reference proteome</keyword>
<comment type="caution">
    <text evidence="2">The sequence shown here is derived from an EMBL/GenBank/DDBJ whole genome shotgun (WGS) entry which is preliminary data.</text>
</comment>
<evidence type="ECO:0000256" key="1">
    <source>
        <dbReference type="SAM" id="MobiDB-lite"/>
    </source>
</evidence>
<accession>A0ABQ9X863</accession>
<evidence type="ECO:0000313" key="3">
    <source>
        <dbReference type="Proteomes" id="UP001281761"/>
    </source>
</evidence>